<keyword evidence="1" id="KW-0067">ATP-binding</keyword>
<evidence type="ECO:0000313" key="1">
    <source>
        <dbReference type="EMBL" id="RMI42001.1"/>
    </source>
</evidence>
<keyword evidence="2" id="KW-1185">Reference proteome</keyword>
<organism evidence="1 2">
    <name type="scientific">Actinomadura harenae</name>
    <dbReference type="NCBI Taxonomy" id="2483351"/>
    <lineage>
        <taxon>Bacteria</taxon>
        <taxon>Bacillati</taxon>
        <taxon>Actinomycetota</taxon>
        <taxon>Actinomycetes</taxon>
        <taxon>Streptosporangiales</taxon>
        <taxon>Thermomonosporaceae</taxon>
        <taxon>Actinomadura</taxon>
    </lineage>
</organism>
<sequence length="174" mass="19039">MGRPGLVVVSGAAGVGKTTLAHRLGRVLGCPAVVRDEIKQGLVLGDAEYRAEPGDAATWQATELFFDVLRMMLQTGCTVVAEAAFQDRVWRPRLGTLTDVADVRIVRCDAPVGVRRERVVRRLEADGHRRAHADHTLTFQDGFQRVEMDVPTLDVDTSDGYRPALDEIAAFARG</sequence>
<dbReference type="RefSeq" id="WP_122196168.1">
    <property type="nucleotide sequence ID" value="NZ_JBHSKC010000002.1"/>
</dbReference>
<dbReference type="Gene3D" id="3.40.50.300">
    <property type="entry name" value="P-loop containing nucleotide triphosphate hydrolases"/>
    <property type="match status" value="1"/>
</dbReference>
<dbReference type="SUPFAM" id="SSF52540">
    <property type="entry name" value="P-loop containing nucleoside triphosphate hydrolases"/>
    <property type="match status" value="1"/>
</dbReference>
<reference evidence="1 2" key="1">
    <citation type="submission" date="2018-10" db="EMBL/GenBank/DDBJ databases">
        <title>Isolation from soil.</title>
        <authorList>
            <person name="Hu J."/>
        </authorList>
    </citation>
    <scope>NUCLEOTIDE SEQUENCE [LARGE SCALE GENOMIC DNA]</scope>
    <source>
        <strain evidence="1 2">NEAU-Ht49</strain>
    </source>
</reference>
<keyword evidence="1" id="KW-0547">Nucleotide-binding</keyword>
<dbReference type="InterPro" id="IPR027417">
    <property type="entry name" value="P-loop_NTPase"/>
</dbReference>
<name>A0A3M2LX41_9ACTN</name>
<proteinExistence type="predicted"/>
<dbReference type="AlphaFoldDB" id="A0A3M2LX41"/>
<dbReference type="EMBL" id="RFFG01000037">
    <property type="protein sequence ID" value="RMI42001.1"/>
    <property type="molecule type" value="Genomic_DNA"/>
</dbReference>
<dbReference type="OrthoDB" id="3819922at2"/>
<dbReference type="GO" id="GO:0005524">
    <property type="term" value="F:ATP binding"/>
    <property type="evidence" value="ECO:0007669"/>
    <property type="project" value="UniProtKB-KW"/>
</dbReference>
<comment type="caution">
    <text evidence="1">The sequence shown here is derived from an EMBL/GenBank/DDBJ whole genome shotgun (WGS) entry which is preliminary data.</text>
</comment>
<evidence type="ECO:0000313" key="2">
    <source>
        <dbReference type="Proteomes" id="UP000282674"/>
    </source>
</evidence>
<accession>A0A3M2LX41</accession>
<dbReference type="Proteomes" id="UP000282674">
    <property type="component" value="Unassembled WGS sequence"/>
</dbReference>
<gene>
    <name evidence="1" type="ORF">EBO15_21235</name>
</gene>
<dbReference type="Pfam" id="PF13671">
    <property type="entry name" value="AAA_33"/>
    <property type="match status" value="1"/>
</dbReference>
<protein>
    <submittedName>
        <fullName evidence="1">ATP-binding protein</fullName>
    </submittedName>
</protein>